<feature type="compositionally biased region" description="Low complexity" evidence="1">
    <location>
        <begin position="288"/>
        <end position="301"/>
    </location>
</feature>
<name>A0A1E7F448_9STRA</name>
<reference evidence="3 4" key="1">
    <citation type="submission" date="2016-09" db="EMBL/GenBank/DDBJ databases">
        <title>Extensive genetic diversity and differential bi-allelic expression allows diatom success in the polar Southern Ocean.</title>
        <authorList>
            <consortium name="DOE Joint Genome Institute"/>
            <person name="Mock T."/>
            <person name="Otillar R.P."/>
            <person name="Strauss J."/>
            <person name="Dupont C."/>
            <person name="Frickenhaus S."/>
            <person name="Maumus F."/>
            <person name="Mcmullan M."/>
            <person name="Sanges R."/>
            <person name="Schmutz J."/>
            <person name="Toseland A."/>
            <person name="Valas R."/>
            <person name="Veluchamy A."/>
            <person name="Ward B.J."/>
            <person name="Allen A."/>
            <person name="Barry K."/>
            <person name="Falciatore A."/>
            <person name="Ferrante M."/>
            <person name="Fortunato A.E."/>
            <person name="Gloeckner G."/>
            <person name="Gruber A."/>
            <person name="Hipkin R."/>
            <person name="Janech M."/>
            <person name="Kroth P."/>
            <person name="Leese F."/>
            <person name="Lindquist E."/>
            <person name="Lyon B.R."/>
            <person name="Martin J."/>
            <person name="Mayer C."/>
            <person name="Parker M."/>
            <person name="Quesneville H."/>
            <person name="Raymond J."/>
            <person name="Uhlig C."/>
            <person name="Valentin K.U."/>
            <person name="Worden A.Z."/>
            <person name="Armbrust E.V."/>
            <person name="Bowler C."/>
            <person name="Green B."/>
            <person name="Moulton V."/>
            <person name="Van Oosterhout C."/>
            <person name="Grigoriev I."/>
        </authorList>
    </citation>
    <scope>NUCLEOTIDE SEQUENCE [LARGE SCALE GENOMIC DNA]</scope>
    <source>
        <strain evidence="3 4">CCMP1102</strain>
    </source>
</reference>
<keyword evidence="2" id="KW-0472">Membrane</keyword>
<feature type="region of interest" description="Disordered" evidence="1">
    <location>
        <begin position="277"/>
        <end position="305"/>
    </location>
</feature>
<dbReference type="KEGG" id="fcy:FRACYDRAFT_244177"/>
<keyword evidence="4" id="KW-1185">Reference proteome</keyword>
<organism evidence="3 4">
    <name type="scientific">Fragilariopsis cylindrus CCMP1102</name>
    <dbReference type="NCBI Taxonomy" id="635003"/>
    <lineage>
        <taxon>Eukaryota</taxon>
        <taxon>Sar</taxon>
        <taxon>Stramenopiles</taxon>
        <taxon>Ochrophyta</taxon>
        <taxon>Bacillariophyta</taxon>
        <taxon>Bacillariophyceae</taxon>
        <taxon>Bacillariophycidae</taxon>
        <taxon>Bacillariales</taxon>
        <taxon>Bacillariaceae</taxon>
        <taxon>Fragilariopsis</taxon>
    </lineage>
</organism>
<dbReference type="SUPFAM" id="SSF63491">
    <property type="entry name" value="BAG domain"/>
    <property type="match status" value="1"/>
</dbReference>
<dbReference type="AlphaFoldDB" id="A0A1E7F448"/>
<keyword evidence="2" id="KW-1133">Transmembrane helix</keyword>
<evidence type="ECO:0000313" key="3">
    <source>
        <dbReference type="EMBL" id="OEU12904.1"/>
    </source>
</evidence>
<proteinExistence type="predicted"/>
<feature type="compositionally biased region" description="Pro residues" evidence="1">
    <location>
        <begin position="160"/>
        <end position="175"/>
    </location>
</feature>
<evidence type="ECO:0000256" key="2">
    <source>
        <dbReference type="SAM" id="Phobius"/>
    </source>
</evidence>
<dbReference type="Proteomes" id="UP000095751">
    <property type="component" value="Unassembled WGS sequence"/>
</dbReference>
<feature type="region of interest" description="Disordered" evidence="1">
    <location>
        <begin position="149"/>
        <end position="175"/>
    </location>
</feature>
<evidence type="ECO:0000313" key="4">
    <source>
        <dbReference type="Proteomes" id="UP000095751"/>
    </source>
</evidence>
<accession>A0A1E7F448</accession>
<feature type="transmembrane region" description="Helical" evidence="2">
    <location>
        <begin position="45"/>
        <end position="64"/>
    </location>
</feature>
<dbReference type="EMBL" id="KV784364">
    <property type="protein sequence ID" value="OEU12904.1"/>
    <property type="molecule type" value="Genomic_DNA"/>
</dbReference>
<keyword evidence="2" id="KW-0812">Transmembrane</keyword>
<sequence length="364" mass="41902">MIAAITNSKQLTQQQQQQQLRLLSSQGAYWIESVVVGLVPTLDEMILILAMAILFLLLSFVPLTQSLTQQLTLPYIVCYDNPLFSIEFYYFINTYYQLILYACHHCCFIWGLRFLSYLLRLWDSIPSKSTTTKSTTKARVQGVVVETVSDEDAVSDEKTQPPPAPPAAAPQAPYSPPQHVYDEAWSIRVDGLFFKIDRVEEDLVMVERAIRTASTQCRLWGATWNFQDQMHINNVITSLLCHLDAIDIPQQAVFLRSQRKQFVRRIEGLIDLRKASMSSKKRKKSTTTRRVVSSSSTSSTPTKKEKLLAAKARARQWSDKTFKNILWFLQKEGAERNPSSNSRIHKLREISRRERPVFMFEIEE</sequence>
<gene>
    <name evidence="3" type="ORF">FRACYDRAFT_244177</name>
</gene>
<feature type="transmembrane region" description="Helical" evidence="2">
    <location>
        <begin position="20"/>
        <end position="39"/>
    </location>
</feature>
<feature type="transmembrane region" description="Helical" evidence="2">
    <location>
        <begin position="98"/>
        <end position="119"/>
    </location>
</feature>
<protein>
    <submittedName>
        <fullName evidence="3">Uncharacterized protein</fullName>
    </submittedName>
</protein>
<dbReference type="InParanoid" id="A0A1E7F448"/>
<evidence type="ECO:0000256" key="1">
    <source>
        <dbReference type="SAM" id="MobiDB-lite"/>
    </source>
</evidence>